<dbReference type="Pfam" id="PF00711">
    <property type="entry name" value="Defensin_beta"/>
    <property type="match status" value="1"/>
</dbReference>
<dbReference type="GO" id="GO:0006952">
    <property type="term" value="P:defense response"/>
    <property type="evidence" value="ECO:0007669"/>
    <property type="project" value="InterPro"/>
</dbReference>
<reference evidence="3" key="1">
    <citation type="submission" date="2025-08" db="UniProtKB">
        <authorList>
            <consortium name="Ensembl"/>
        </authorList>
    </citation>
    <scope>IDENTIFICATION</scope>
</reference>
<accession>A0A8C0BJL5</accession>
<evidence type="ECO:0000256" key="1">
    <source>
        <dbReference type="SAM" id="MobiDB-lite"/>
    </source>
</evidence>
<evidence type="ECO:0000313" key="3">
    <source>
        <dbReference type="Ensembl" id="ENSBJAP00000017973.1"/>
    </source>
</evidence>
<organism evidence="3 4">
    <name type="scientific">Buteo japonicus</name>
    <dbReference type="NCBI Taxonomy" id="224669"/>
    <lineage>
        <taxon>Eukaryota</taxon>
        <taxon>Metazoa</taxon>
        <taxon>Chordata</taxon>
        <taxon>Craniata</taxon>
        <taxon>Vertebrata</taxon>
        <taxon>Euteleostomi</taxon>
        <taxon>Archelosauria</taxon>
        <taxon>Archosauria</taxon>
        <taxon>Dinosauria</taxon>
        <taxon>Saurischia</taxon>
        <taxon>Theropoda</taxon>
        <taxon>Coelurosauria</taxon>
        <taxon>Aves</taxon>
        <taxon>Neognathae</taxon>
        <taxon>Neoaves</taxon>
        <taxon>Telluraves</taxon>
        <taxon>Accipitrimorphae</taxon>
        <taxon>Accipitriformes</taxon>
        <taxon>Accipitridae</taxon>
        <taxon>Accipitrinae</taxon>
        <taxon>Buteo</taxon>
    </lineage>
</organism>
<evidence type="ECO:0000313" key="4">
    <source>
        <dbReference type="Proteomes" id="UP000694555"/>
    </source>
</evidence>
<dbReference type="SUPFAM" id="SSF57392">
    <property type="entry name" value="Defensin-like"/>
    <property type="match status" value="1"/>
</dbReference>
<name>A0A8C0BJL5_9AVES</name>
<keyword evidence="4" id="KW-1185">Reference proteome</keyword>
<reference evidence="3" key="2">
    <citation type="submission" date="2025-09" db="UniProtKB">
        <authorList>
            <consortium name="Ensembl"/>
        </authorList>
    </citation>
    <scope>IDENTIFICATION</scope>
</reference>
<protein>
    <recommendedName>
        <fullName evidence="2">Beta-defensin-like domain-containing protein</fullName>
    </recommendedName>
</protein>
<dbReference type="Proteomes" id="UP000694555">
    <property type="component" value="Unplaced"/>
</dbReference>
<feature type="domain" description="Beta-defensin-like" evidence="2">
    <location>
        <begin position="26"/>
        <end position="58"/>
    </location>
</feature>
<evidence type="ECO:0000259" key="2">
    <source>
        <dbReference type="Pfam" id="PF00711"/>
    </source>
</evidence>
<proteinExistence type="predicted"/>
<dbReference type="Ensembl" id="ENSBJAT00000018467.1">
    <property type="protein sequence ID" value="ENSBJAP00000017973.1"/>
    <property type="gene ID" value="ENSBJAG00000011845.1"/>
</dbReference>
<dbReference type="InterPro" id="IPR001855">
    <property type="entry name" value="Defensin_beta-like"/>
</dbReference>
<dbReference type="AlphaFoldDB" id="A0A8C0BJL5"/>
<feature type="region of interest" description="Disordered" evidence="1">
    <location>
        <begin position="1"/>
        <end position="27"/>
    </location>
</feature>
<dbReference type="GO" id="GO:0005576">
    <property type="term" value="C:extracellular region"/>
    <property type="evidence" value="ECO:0007669"/>
    <property type="project" value="InterPro"/>
</dbReference>
<sequence length="62" mass="6775">MTPARAGQGLSIRGHSKGVGGRRSEKKCSRQKGLCLFGSCPFGYKFVGFCSTFWHCCKSVWG</sequence>